<dbReference type="AlphaFoldDB" id="A0A0F9BFW1"/>
<sequence>MSLNNFNPTLWAVELLENLNDKHVYVDLLNRDYEGQIKNVGDTV</sequence>
<gene>
    <name evidence="1" type="ORF">LCGC14_2732150</name>
</gene>
<dbReference type="EMBL" id="LAZR01049484">
    <property type="protein sequence ID" value="KKK89534.1"/>
    <property type="molecule type" value="Genomic_DNA"/>
</dbReference>
<name>A0A0F9BFW1_9ZZZZ</name>
<proteinExistence type="predicted"/>
<protein>
    <submittedName>
        <fullName evidence="1">Uncharacterized protein</fullName>
    </submittedName>
</protein>
<accession>A0A0F9BFW1</accession>
<reference evidence="1" key="1">
    <citation type="journal article" date="2015" name="Nature">
        <title>Complex archaea that bridge the gap between prokaryotes and eukaryotes.</title>
        <authorList>
            <person name="Spang A."/>
            <person name="Saw J.H."/>
            <person name="Jorgensen S.L."/>
            <person name="Zaremba-Niedzwiedzka K."/>
            <person name="Martijn J."/>
            <person name="Lind A.E."/>
            <person name="van Eijk R."/>
            <person name="Schleper C."/>
            <person name="Guy L."/>
            <person name="Ettema T.J."/>
        </authorList>
    </citation>
    <scope>NUCLEOTIDE SEQUENCE</scope>
</reference>
<comment type="caution">
    <text evidence="1">The sequence shown here is derived from an EMBL/GenBank/DDBJ whole genome shotgun (WGS) entry which is preliminary data.</text>
</comment>
<evidence type="ECO:0000313" key="1">
    <source>
        <dbReference type="EMBL" id="KKK89534.1"/>
    </source>
</evidence>
<organism evidence="1">
    <name type="scientific">marine sediment metagenome</name>
    <dbReference type="NCBI Taxonomy" id="412755"/>
    <lineage>
        <taxon>unclassified sequences</taxon>
        <taxon>metagenomes</taxon>
        <taxon>ecological metagenomes</taxon>
    </lineage>
</organism>
<feature type="non-terminal residue" evidence="1">
    <location>
        <position position="44"/>
    </location>
</feature>